<feature type="region of interest" description="Disordered" evidence="4">
    <location>
        <begin position="532"/>
        <end position="551"/>
    </location>
</feature>
<feature type="compositionally biased region" description="Basic residues" evidence="4">
    <location>
        <begin position="1403"/>
        <end position="1416"/>
    </location>
</feature>
<feature type="region of interest" description="Disordered" evidence="4">
    <location>
        <begin position="1479"/>
        <end position="1509"/>
    </location>
</feature>
<dbReference type="Gene3D" id="3.40.395.10">
    <property type="entry name" value="Adenoviral Proteinase, Chain A"/>
    <property type="match status" value="1"/>
</dbReference>
<dbReference type="Pfam" id="PF02902">
    <property type="entry name" value="Peptidase_C48"/>
    <property type="match status" value="1"/>
</dbReference>
<dbReference type="SUPFAM" id="SSF56672">
    <property type="entry name" value="DNA/RNA polymerases"/>
    <property type="match status" value="1"/>
</dbReference>
<gene>
    <name evidence="7" type="primary">pol</name>
    <name evidence="7" type="ORF">T12_1229</name>
</gene>
<feature type="compositionally biased region" description="Polar residues" evidence="4">
    <location>
        <begin position="832"/>
        <end position="841"/>
    </location>
</feature>
<evidence type="ECO:0000256" key="4">
    <source>
        <dbReference type="SAM" id="MobiDB-lite"/>
    </source>
</evidence>
<protein>
    <submittedName>
        <fullName evidence="7">Retrovirus-related Pol polyprotein from type-2 retrotransposable element R2DM</fullName>
    </submittedName>
</protein>
<comment type="caution">
    <text evidence="7">The sequence shown here is derived from an EMBL/GenBank/DDBJ whole genome shotgun (WGS) entry which is preliminary data.</text>
</comment>
<evidence type="ECO:0000313" key="7">
    <source>
        <dbReference type="EMBL" id="KRY16874.1"/>
    </source>
</evidence>
<proteinExistence type="inferred from homology"/>
<dbReference type="InterPro" id="IPR000477">
    <property type="entry name" value="RT_dom"/>
</dbReference>
<sequence>MQDDGTLSLQGFIKAKIKTLEAVRWESIKWFVRSSDSRVAASMSSEKTPALKSGRRRCNEVTNGCQTEQTERRRGSRDSTSATDLGMRMVTRGRKKLMEASVREAAHHEKPSTSGVDADVVMPTKKSTGSTARRTRIAPSGDGRRRESGPSGAICGQADSYSALGHQVGNAWNGGSRHPSGRPRSVVSCSANRALALEDPPSLEQRRSRPESSHDHPRGNTRSRLRSLTRPDPYRTNGITPQKDFELTLALIYQSKASVLISLISENRHLVECSHHHLSRTLEVVWRRSVQWFVRSSDSRVAASMSSEKTPALKSGRRRCNEVTNGCQTEQMERRRGSRDSTSATDLGMRMVTRGRKKLMEASVREAAHHEKPSTSGVDADVVMPTKKSTGSTARRTRIAPSGDGRRRESGPSGAICGQADSYSDHRYPLRVVNTHVRSCVSRWEITRKLGESEDLHGVQCDVCDYVSVSNRDVVMHRLRHANKNIMQITGKAAQIEALSKQVGEIRVAGDYSQFKFGKRVRQYVAPTQRRDGLANEDVREAEEEEVPAESRTILGEPSTATAIGAEVISATGPVRADTAAQQMICRIGQWCVWPQDYHSIPAPQCWTDTLMDLMIEQIVLQRYPDGAGVSVMSCSAVSAALHHEISAEFAAQVMSSHDASLFYIIPVNVCNHWQMIVLDVAEQVVHYYCSLREHNTVVLSSLLSLVELSGKHTGCTSWKIETHDGAPVQTNAFDCGPFSCLFLKHLLHGIDMNFSDRESAALRTDLKFMIDAVASPVVPATDKLKRTDGSPAQLTQFQQKFLSASDNWQSADVDLQAVYDEMVESIVSGHNEPNSRNTSRLQKKSPGKGGKGQVRLRSAVTHGPAWLKSASAVQKAFNSAPARTVNAILRRPNACPSFTATQVADHYFNLRPAVTSLAPEVIDILPPPATDHSMLVAELSESEVWEKMQKAPNSAPGADRITIRMVRMADPGALILTRFYRACLLKKWVPLQWKQSVCKLLYKDGDKERLANWRPIALEPVLQRVLSAVVASRVTNWARANGLISLEAQKGFQPADGTSEHNFVMEVAIQEARRTNAQLAISWLDISNAFGTVSHQVLFSLLDRYGLDPIFTAFIKNLYKDATIVVKGANGTHVTARWSVGVRQGDPCSGILFCLFVEPLLRSVLPVLPCEAETTAVNVFGQPITALAYADDIALFAPSIGVMQQQLCKIQGMASAMGFRFNPKKCASLYLNRAVVNAATFTISGEEIPALVHGDTFRYLGVAAGLGKPQTPFSLLRENLREAELIFRSKLAPWQKMDAYRTYVLPHTSACETFSRTPARNGDRLARRRQTHPVVISVRRNAIPSALGHQVGNAWNGGSRHPSGRPRSVVSCSANRALALEDPPSLEQRRSRPESSHDHPRGNTRSRLRSRKRHDPSRTNGSRCLTVLYYLEDQSKASVLISLISGMNPKNGLFPPGKCDLDVGSGLEAIGPVVREIETQPLPSSTPGPGNGRTMKKGSSPTGYEDTL</sequence>
<feature type="domain" description="Reverse transcriptase" evidence="6">
    <location>
        <begin position="983"/>
        <end position="1265"/>
    </location>
</feature>
<dbReference type="InterPro" id="IPR003653">
    <property type="entry name" value="Peptidase_C48_C"/>
</dbReference>
<organism evidence="7 8">
    <name type="scientific">Trichinella patagoniensis</name>
    <dbReference type="NCBI Taxonomy" id="990121"/>
    <lineage>
        <taxon>Eukaryota</taxon>
        <taxon>Metazoa</taxon>
        <taxon>Ecdysozoa</taxon>
        <taxon>Nematoda</taxon>
        <taxon>Enoplea</taxon>
        <taxon>Dorylaimia</taxon>
        <taxon>Trichinellida</taxon>
        <taxon>Trichinellidae</taxon>
        <taxon>Trichinella</taxon>
    </lineage>
</organism>
<evidence type="ECO:0000256" key="3">
    <source>
        <dbReference type="ARBA" id="ARBA00022801"/>
    </source>
</evidence>
<evidence type="ECO:0000259" key="5">
    <source>
        <dbReference type="PROSITE" id="PS50600"/>
    </source>
</evidence>
<dbReference type="CDD" id="cd01650">
    <property type="entry name" value="RT_nLTR_like"/>
    <property type="match status" value="1"/>
</dbReference>
<dbReference type="STRING" id="990121.A0A0V0ZXQ2"/>
<dbReference type="PROSITE" id="PS50878">
    <property type="entry name" value="RT_POL"/>
    <property type="match status" value="1"/>
</dbReference>
<dbReference type="PANTHER" id="PTHR19446">
    <property type="entry name" value="REVERSE TRANSCRIPTASES"/>
    <property type="match status" value="1"/>
</dbReference>
<dbReference type="EMBL" id="JYDQ01000071">
    <property type="protein sequence ID" value="KRY16874.1"/>
    <property type="molecule type" value="Genomic_DNA"/>
</dbReference>
<dbReference type="PROSITE" id="PS50600">
    <property type="entry name" value="ULP_PROTEASE"/>
    <property type="match status" value="1"/>
</dbReference>
<feature type="region of interest" description="Disordered" evidence="4">
    <location>
        <begin position="195"/>
        <end position="240"/>
    </location>
</feature>
<reference evidence="7 8" key="1">
    <citation type="submission" date="2015-01" db="EMBL/GenBank/DDBJ databases">
        <title>Evolution of Trichinella species and genotypes.</title>
        <authorList>
            <person name="Korhonen P.K."/>
            <person name="Edoardo P."/>
            <person name="Giuseppe L.R."/>
            <person name="Gasser R.B."/>
        </authorList>
    </citation>
    <scope>NUCLEOTIDE SEQUENCE [LARGE SCALE GENOMIC DNA]</scope>
    <source>
        <strain evidence="7">ISS2496</strain>
    </source>
</reference>
<dbReference type="GO" id="GO:0008234">
    <property type="term" value="F:cysteine-type peptidase activity"/>
    <property type="evidence" value="ECO:0007669"/>
    <property type="project" value="InterPro"/>
</dbReference>
<comment type="similarity">
    <text evidence="1">Belongs to the peptidase C48 family.</text>
</comment>
<feature type="compositionally biased region" description="Basic and acidic residues" evidence="4">
    <location>
        <begin position="363"/>
        <end position="373"/>
    </location>
</feature>
<feature type="region of interest" description="Disordered" evidence="4">
    <location>
        <begin position="828"/>
        <end position="856"/>
    </location>
</feature>
<feature type="region of interest" description="Disordered" evidence="4">
    <location>
        <begin position="363"/>
        <end position="420"/>
    </location>
</feature>
<evidence type="ECO:0000256" key="2">
    <source>
        <dbReference type="ARBA" id="ARBA00022670"/>
    </source>
</evidence>
<dbReference type="InterPro" id="IPR043502">
    <property type="entry name" value="DNA/RNA_pol_sf"/>
</dbReference>
<evidence type="ECO:0000313" key="8">
    <source>
        <dbReference type="Proteomes" id="UP000054783"/>
    </source>
</evidence>
<feature type="region of interest" description="Disordered" evidence="4">
    <location>
        <begin position="1349"/>
        <end position="1422"/>
    </location>
</feature>
<feature type="region of interest" description="Disordered" evidence="4">
    <location>
        <begin position="101"/>
        <end position="157"/>
    </location>
</feature>
<feature type="compositionally biased region" description="Basic and acidic residues" evidence="4">
    <location>
        <begin position="101"/>
        <end position="111"/>
    </location>
</feature>
<feature type="compositionally biased region" description="Basic and acidic residues" evidence="4">
    <location>
        <begin position="204"/>
        <end position="218"/>
    </location>
</feature>
<dbReference type="GO" id="GO:0006508">
    <property type="term" value="P:proteolysis"/>
    <property type="evidence" value="ECO:0007669"/>
    <property type="project" value="UniProtKB-KW"/>
</dbReference>
<keyword evidence="3" id="KW-0378">Hydrolase</keyword>
<evidence type="ECO:0000259" key="6">
    <source>
        <dbReference type="PROSITE" id="PS50878"/>
    </source>
</evidence>
<dbReference type="SUPFAM" id="SSF54001">
    <property type="entry name" value="Cysteine proteinases"/>
    <property type="match status" value="1"/>
</dbReference>
<evidence type="ECO:0000256" key="1">
    <source>
        <dbReference type="ARBA" id="ARBA00005234"/>
    </source>
</evidence>
<keyword evidence="2" id="KW-0645">Protease</keyword>
<keyword evidence="8" id="KW-1185">Reference proteome</keyword>
<name>A0A0V0ZXQ2_9BILA</name>
<feature type="domain" description="Ubiquitin-like protease family profile" evidence="5">
    <location>
        <begin position="591"/>
        <end position="747"/>
    </location>
</feature>
<dbReference type="Pfam" id="PF00078">
    <property type="entry name" value="RVT_1"/>
    <property type="match status" value="1"/>
</dbReference>
<dbReference type="Proteomes" id="UP000054783">
    <property type="component" value="Unassembled WGS sequence"/>
</dbReference>
<feature type="compositionally biased region" description="Basic and acidic residues" evidence="4">
    <location>
        <begin position="1388"/>
        <end position="1402"/>
    </location>
</feature>
<dbReference type="OrthoDB" id="410104at2759"/>
<dbReference type="InterPro" id="IPR038765">
    <property type="entry name" value="Papain-like_cys_pep_sf"/>
</dbReference>
<feature type="region of interest" description="Disordered" evidence="4">
    <location>
        <begin position="42"/>
        <end position="84"/>
    </location>
</feature>
<accession>A0A0V0ZXQ2</accession>